<feature type="region of interest" description="Disordered" evidence="5">
    <location>
        <begin position="228"/>
        <end position="255"/>
    </location>
</feature>
<dbReference type="PANTHER" id="PTHR23112:SF0">
    <property type="entry name" value="TRANSMEMBRANE PROTEIN 116"/>
    <property type="match status" value="1"/>
</dbReference>
<evidence type="ECO:0000256" key="5">
    <source>
        <dbReference type="SAM" id="MobiDB-lite"/>
    </source>
</evidence>
<dbReference type="AlphaFoldDB" id="A0AAD3D2W1"/>
<gene>
    <name evidence="7" type="ORF">CTEN210_12201</name>
</gene>
<feature type="transmembrane region" description="Helical" evidence="6">
    <location>
        <begin position="93"/>
        <end position="117"/>
    </location>
</feature>
<dbReference type="Proteomes" id="UP001054902">
    <property type="component" value="Unassembled WGS sequence"/>
</dbReference>
<sequence>MFGTLIANILVLIWIWRHVHTQEQRANRIRIRRVSVNIHNSIQLRATGTAKSSKTTRKSGEEVGGVLAEALAARNSRNNASAKNMSRRFLYRAALYTIAFIVCYGTNFVVQLMIIAGTNPKSIPFGVRLWARIIRPLQGFFNVLIFTYPHTKGKMKDEPELSYTCALIKVIRSGCDNDDSENMSNCRNGLNNSTLRNFRKFGNSKKRQVRRTFGDDLTTSHSKKRIVCDSNDDTKDDTTSLNNGKRISKDVLEENEDELQKQSFVEIDDKHLESIA</sequence>
<protein>
    <submittedName>
        <fullName evidence="7">Uncharacterized protein</fullName>
    </submittedName>
</protein>
<evidence type="ECO:0000256" key="4">
    <source>
        <dbReference type="ARBA" id="ARBA00023136"/>
    </source>
</evidence>
<reference evidence="7 8" key="1">
    <citation type="journal article" date="2021" name="Sci. Rep.">
        <title>The genome of the diatom Chaetoceros tenuissimus carries an ancient integrated fragment of an extant virus.</title>
        <authorList>
            <person name="Hongo Y."/>
            <person name="Kimura K."/>
            <person name="Takaki Y."/>
            <person name="Yoshida Y."/>
            <person name="Baba S."/>
            <person name="Kobayashi G."/>
            <person name="Nagasaki K."/>
            <person name="Hano T."/>
            <person name="Tomaru Y."/>
        </authorList>
    </citation>
    <scope>NUCLEOTIDE SEQUENCE [LARGE SCALE GENOMIC DNA]</scope>
    <source>
        <strain evidence="7 8">NIES-3715</strain>
    </source>
</reference>
<keyword evidence="4 6" id="KW-0472">Membrane</keyword>
<dbReference type="EMBL" id="BLLK01000051">
    <property type="protein sequence ID" value="GFH55725.1"/>
    <property type="molecule type" value="Genomic_DNA"/>
</dbReference>
<evidence type="ECO:0000256" key="2">
    <source>
        <dbReference type="ARBA" id="ARBA00022692"/>
    </source>
</evidence>
<evidence type="ECO:0000256" key="6">
    <source>
        <dbReference type="SAM" id="Phobius"/>
    </source>
</evidence>
<proteinExistence type="predicted"/>
<keyword evidence="2 6" id="KW-0812">Transmembrane</keyword>
<keyword evidence="8" id="KW-1185">Reference proteome</keyword>
<evidence type="ECO:0000313" key="7">
    <source>
        <dbReference type="EMBL" id="GFH55725.1"/>
    </source>
</evidence>
<evidence type="ECO:0000313" key="8">
    <source>
        <dbReference type="Proteomes" id="UP001054902"/>
    </source>
</evidence>
<comment type="subcellular location">
    <subcellularLocation>
        <location evidence="1">Membrane</location>
        <topology evidence="1">Multi-pass membrane protein</topology>
    </subcellularLocation>
</comment>
<dbReference type="GO" id="GO:0005886">
    <property type="term" value="C:plasma membrane"/>
    <property type="evidence" value="ECO:0007669"/>
    <property type="project" value="TreeGrafter"/>
</dbReference>
<dbReference type="PANTHER" id="PTHR23112">
    <property type="entry name" value="G PROTEIN-COUPLED RECEPTOR 157-RELATED"/>
    <property type="match status" value="1"/>
</dbReference>
<keyword evidence="3 6" id="KW-1133">Transmembrane helix</keyword>
<comment type="caution">
    <text evidence="7">The sequence shown here is derived from an EMBL/GenBank/DDBJ whole genome shotgun (WGS) entry which is preliminary data.</text>
</comment>
<dbReference type="GO" id="GO:0007189">
    <property type="term" value="P:adenylate cyclase-activating G protein-coupled receptor signaling pathway"/>
    <property type="evidence" value="ECO:0007669"/>
    <property type="project" value="TreeGrafter"/>
</dbReference>
<organism evidence="7 8">
    <name type="scientific">Chaetoceros tenuissimus</name>
    <dbReference type="NCBI Taxonomy" id="426638"/>
    <lineage>
        <taxon>Eukaryota</taxon>
        <taxon>Sar</taxon>
        <taxon>Stramenopiles</taxon>
        <taxon>Ochrophyta</taxon>
        <taxon>Bacillariophyta</taxon>
        <taxon>Coscinodiscophyceae</taxon>
        <taxon>Chaetocerotophycidae</taxon>
        <taxon>Chaetocerotales</taxon>
        <taxon>Chaetocerotaceae</taxon>
        <taxon>Chaetoceros</taxon>
    </lineage>
</organism>
<evidence type="ECO:0000256" key="1">
    <source>
        <dbReference type="ARBA" id="ARBA00004141"/>
    </source>
</evidence>
<accession>A0AAD3D2W1</accession>
<evidence type="ECO:0000256" key="3">
    <source>
        <dbReference type="ARBA" id="ARBA00022989"/>
    </source>
</evidence>
<name>A0AAD3D2W1_9STRA</name>
<dbReference type="GO" id="GO:0004930">
    <property type="term" value="F:G protein-coupled receptor activity"/>
    <property type="evidence" value="ECO:0007669"/>
    <property type="project" value="TreeGrafter"/>
</dbReference>